<comment type="subcellular location">
    <subcellularLocation>
        <location evidence="7">Membrane</location>
        <topology evidence="7">Multi-pass membrane protein</topology>
    </subcellularLocation>
</comment>
<dbReference type="PRINTS" id="PR00727">
    <property type="entry name" value="LEADERPTASE"/>
</dbReference>
<keyword evidence="10" id="KW-1185">Reference proteome</keyword>
<dbReference type="PROSITE" id="PS00761">
    <property type="entry name" value="SPASE_I_3"/>
    <property type="match status" value="1"/>
</dbReference>
<keyword evidence="7" id="KW-1133">Transmembrane helix</keyword>
<dbReference type="Proteomes" id="UP000570493">
    <property type="component" value="Unassembled WGS sequence"/>
</dbReference>
<evidence type="ECO:0000259" key="8">
    <source>
        <dbReference type="Pfam" id="PF10502"/>
    </source>
</evidence>
<dbReference type="Gene3D" id="2.10.109.10">
    <property type="entry name" value="Umud Fragment, subunit A"/>
    <property type="match status" value="1"/>
</dbReference>
<proteinExistence type="inferred from homology"/>
<dbReference type="InterPro" id="IPR019758">
    <property type="entry name" value="Pept_S26A_signal_pept_1_CS"/>
</dbReference>
<reference evidence="9" key="1">
    <citation type="submission" date="2020-04" db="EMBL/GenBank/DDBJ databases">
        <title>Genome Sequencing for Pseudoaltermonas arctica.</title>
        <authorList>
            <person name="Elkins N.S."/>
        </authorList>
    </citation>
    <scope>NUCLEOTIDE SEQUENCE [LARGE SCALE GENOMIC DNA]</scope>
    <source>
        <strain evidence="9">NEC-BIFX-2020_0012</strain>
    </source>
</reference>
<dbReference type="GO" id="GO:0006465">
    <property type="term" value="P:signal peptide processing"/>
    <property type="evidence" value="ECO:0007669"/>
    <property type="project" value="InterPro"/>
</dbReference>
<evidence type="ECO:0000256" key="5">
    <source>
        <dbReference type="ARBA" id="ARBA00022801"/>
    </source>
</evidence>
<comment type="catalytic activity">
    <reaction evidence="1 7">
        <text>Cleavage of hydrophobic, N-terminal signal or leader sequences from secreted and periplasmic proteins.</text>
        <dbReference type="EC" id="3.4.21.89"/>
    </reaction>
</comment>
<evidence type="ECO:0000256" key="3">
    <source>
        <dbReference type="ARBA" id="ARBA00013208"/>
    </source>
</evidence>
<accession>A0A7Y0HF18</accession>
<dbReference type="SUPFAM" id="SSF51306">
    <property type="entry name" value="LexA/Signal peptidase"/>
    <property type="match status" value="1"/>
</dbReference>
<dbReference type="GO" id="GO:0009003">
    <property type="term" value="F:signal peptidase activity"/>
    <property type="evidence" value="ECO:0007669"/>
    <property type="project" value="UniProtKB-EC"/>
</dbReference>
<evidence type="ECO:0000256" key="2">
    <source>
        <dbReference type="ARBA" id="ARBA00009370"/>
    </source>
</evidence>
<dbReference type="InterPro" id="IPR036286">
    <property type="entry name" value="LexA/Signal_pep-like_sf"/>
</dbReference>
<comment type="similarity">
    <text evidence="2 7">Belongs to the peptidase S26 family.</text>
</comment>
<organism evidence="9 10">
    <name type="scientific">Pseudoalteromonas arctica</name>
    <dbReference type="NCBI Taxonomy" id="394751"/>
    <lineage>
        <taxon>Bacteria</taxon>
        <taxon>Pseudomonadati</taxon>
        <taxon>Pseudomonadota</taxon>
        <taxon>Gammaproteobacteria</taxon>
        <taxon>Alteromonadales</taxon>
        <taxon>Pseudoalteromonadaceae</taxon>
        <taxon>Pseudoalteromonas</taxon>
    </lineage>
</organism>
<evidence type="ECO:0000313" key="10">
    <source>
        <dbReference type="Proteomes" id="UP000570493"/>
    </source>
</evidence>
<feature type="transmembrane region" description="Helical" evidence="7">
    <location>
        <begin position="62"/>
        <end position="89"/>
    </location>
</feature>
<evidence type="ECO:0000256" key="6">
    <source>
        <dbReference type="PIRSR" id="PIRSR600223-1"/>
    </source>
</evidence>
<name>A0A7Y0HF18_9GAMM</name>
<keyword evidence="7" id="KW-0645">Protease</keyword>
<comment type="caution">
    <text evidence="9">The sequence shown here is derived from an EMBL/GenBank/DDBJ whole genome shotgun (WGS) entry which is preliminary data.</text>
</comment>
<feature type="active site" evidence="6">
    <location>
        <position position="134"/>
    </location>
</feature>
<dbReference type="GO" id="GO:0016020">
    <property type="term" value="C:membrane"/>
    <property type="evidence" value="ECO:0007669"/>
    <property type="project" value="UniProtKB-SubCell"/>
</dbReference>
<dbReference type="RefSeq" id="WP_169021638.1">
    <property type="nucleotide sequence ID" value="NZ_JABBMT010000058.1"/>
</dbReference>
<protein>
    <recommendedName>
        <fullName evidence="4 7">Signal peptidase I</fullName>
        <ecNumber evidence="3 7">3.4.21.89</ecNumber>
    </recommendedName>
</protein>
<dbReference type="Pfam" id="PF10502">
    <property type="entry name" value="Peptidase_S26"/>
    <property type="match status" value="1"/>
</dbReference>
<evidence type="ECO:0000256" key="7">
    <source>
        <dbReference type="RuleBase" id="RU362042"/>
    </source>
</evidence>
<keyword evidence="5 7" id="KW-0378">Hydrolase</keyword>
<evidence type="ECO:0000256" key="4">
    <source>
        <dbReference type="ARBA" id="ARBA00019232"/>
    </source>
</evidence>
<evidence type="ECO:0000313" key="9">
    <source>
        <dbReference type="EMBL" id="NMM42744.1"/>
    </source>
</evidence>
<dbReference type="GO" id="GO:0004252">
    <property type="term" value="F:serine-type endopeptidase activity"/>
    <property type="evidence" value="ECO:0007669"/>
    <property type="project" value="InterPro"/>
</dbReference>
<dbReference type="CDD" id="cd06530">
    <property type="entry name" value="S26_SPase_I"/>
    <property type="match status" value="1"/>
</dbReference>
<feature type="domain" description="Peptidase S26" evidence="8">
    <location>
        <begin position="68"/>
        <end position="203"/>
    </location>
</feature>
<dbReference type="PANTHER" id="PTHR43390:SF1">
    <property type="entry name" value="CHLOROPLAST PROCESSING PEPTIDASE"/>
    <property type="match status" value="1"/>
</dbReference>
<evidence type="ECO:0000256" key="1">
    <source>
        <dbReference type="ARBA" id="ARBA00000677"/>
    </source>
</evidence>
<dbReference type="InterPro" id="IPR000223">
    <property type="entry name" value="Pept_S26A_signal_pept_1"/>
</dbReference>
<dbReference type="EC" id="3.4.21.89" evidence="3 7"/>
<gene>
    <name evidence="9" type="primary">lepB</name>
    <name evidence="9" type="ORF">HHO47_18565</name>
</gene>
<dbReference type="PANTHER" id="PTHR43390">
    <property type="entry name" value="SIGNAL PEPTIDASE I"/>
    <property type="match status" value="1"/>
</dbReference>
<dbReference type="InterPro" id="IPR019533">
    <property type="entry name" value="Peptidase_S26"/>
</dbReference>
<dbReference type="AlphaFoldDB" id="A0A7Y0HF18"/>
<feature type="active site" evidence="6">
    <location>
        <position position="96"/>
    </location>
</feature>
<dbReference type="EMBL" id="JABBMT010000058">
    <property type="protein sequence ID" value="NMM42744.1"/>
    <property type="molecule type" value="Genomic_DNA"/>
</dbReference>
<feature type="transmembrane region" description="Helical" evidence="7">
    <location>
        <begin position="36"/>
        <end position="55"/>
    </location>
</feature>
<dbReference type="NCBIfam" id="TIGR02227">
    <property type="entry name" value="sigpep_I_bact"/>
    <property type="match status" value="1"/>
</dbReference>
<keyword evidence="7" id="KW-0472">Membrane</keyword>
<keyword evidence="7" id="KW-0812">Transmembrane</keyword>
<sequence length="219" mass="25142">MRKYFLPSSMLILILIYVLSFRFFKVADVFEYIGLWFFGFVTLIFLTIICLFFLVKKKRLITIFTFVVSVISLCIGISQFTSFFLGYSYDIATTSSNQPAINVGDIVFSRHFYLNIKKGDFVGFNTLHHGILRKRVLADSGDFVFVCGNEVYVENDSVNQSTCIKPPIKILPGEFFVLGDNRGNSLDSRYFGPIKKEQVIAKSLYKIDKEGHVIRFDNH</sequence>